<proteinExistence type="predicted"/>
<evidence type="ECO:0000313" key="2">
    <source>
        <dbReference type="Proteomes" id="UP000799778"/>
    </source>
</evidence>
<reference evidence="1" key="1">
    <citation type="journal article" date="2020" name="Stud. Mycol.">
        <title>101 Dothideomycetes genomes: a test case for predicting lifestyles and emergence of pathogens.</title>
        <authorList>
            <person name="Haridas S."/>
            <person name="Albert R."/>
            <person name="Binder M."/>
            <person name="Bloem J."/>
            <person name="Labutti K."/>
            <person name="Salamov A."/>
            <person name="Andreopoulos B."/>
            <person name="Baker S."/>
            <person name="Barry K."/>
            <person name="Bills G."/>
            <person name="Bluhm B."/>
            <person name="Cannon C."/>
            <person name="Castanera R."/>
            <person name="Culley D."/>
            <person name="Daum C."/>
            <person name="Ezra D."/>
            <person name="Gonzalez J."/>
            <person name="Henrissat B."/>
            <person name="Kuo A."/>
            <person name="Liang C."/>
            <person name="Lipzen A."/>
            <person name="Lutzoni F."/>
            <person name="Magnuson J."/>
            <person name="Mondo S."/>
            <person name="Nolan M."/>
            <person name="Ohm R."/>
            <person name="Pangilinan J."/>
            <person name="Park H.-J."/>
            <person name="Ramirez L."/>
            <person name="Alfaro M."/>
            <person name="Sun H."/>
            <person name="Tritt A."/>
            <person name="Yoshinaga Y."/>
            <person name="Zwiers L.-H."/>
            <person name="Turgeon B."/>
            <person name="Goodwin S."/>
            <person name="Spatafora J."/>
            <person name="Crous P."/>
            <person name="Grigoriev I."/>
        </authorList>
    </citation>
    <scope>NUCLEOTIDE SEQUENCE</scope>
    <source>
        <strain evidence="1">CBS 175.79</strain>
    </source>
</reference>
<accession>A0A6A5XWR6</accession>
<dbReference type="RefSeq" id="XP_033385429.1">
    <property type="nucleotide sequence ID" value="XM_033525800.1"/>
</dbReference>
<dbReference type="AlphaFoldDB" id="A0A6A5XWR6"/>
<name>A0A6A5XWR6_9PLEO</name>
<protein>
    <submittedName>
        <fullName evidence="1">Uncharacterized protein</fullName>
    </submittedName>
</protein>
<dbReference type="EMBL" id="ML978068">
    <property type="protein sequence ID" value="KAF2017090.1"/>
    <property type="molecule type" value="Genomic_DNA"/>
</dbReference>
<organism evidence="1 2">
    <name type="scientific">Aaosphaeria arxii CBS 175.79</name>
    <dbReference type="NCBI Taxonomy" id="1450172"/>
    <lineage>
        <taxon>Eukaryota</taxon>
        <taxon>Fungi</taxon>
        <taxon>Dikarya</taxon>
        <taxon>Ascomycota</taxon>
        <taxon>Pezizomycotina</taxon>
        <taxon>Dothideomycetes</taxon>
        <taxon>Pleosporomycetidae</taxon>
        <taxon>Pleosporales</taxon>
        <taxon>Pleosporales incertae sedis</taxon>
        <taxon>Aaosphaeria</taxon>
    </lineage>
</organism>
<keyword evidence="2" id="KW-1185">Reference proteome</keyword>
<sequence>MSPIVDRNVLLVPVLRPQAPERPVSIVWRASTWRGNNGSGTTMSRHGPSAASPQGIRTLPPPVPFVKNHSSAIENYNYDRSRLPSGRRVKLYPACLHAQGDVRALRDNGLMKQPSTYVHRCAYCTLLRDPTVLRLSNLILVDPYHRACVYITCTLRSHRSSNNILRDRVSTLDCFVASPDPSMLRTRRGTPEIWRAQPVANTRVT</sequence>
<evidence type="ECO:0000313" key="1">
    <source>
        <dbReference type="EMBL" id="KAF2017090.1"/>
    </source>
</evidence>
<dbReference type="GeneID" id="54283197"/>
<gene>
    <name evidence="1" type="ORF">BU24DRAFT_407163</name>
</gene>
<dbReference type="Proteomes" id="UP000799778">
    <property type="component" value="Unassembled WGS sequence"/>
</dbReference>